<protein>
    <submittedName>
        <fullName evidence="1">HAD family hydrolase</fullName>
    </submittedName>
</protein>
<dbReference type="Pfam" id="PF08282">
    <property type="entry name" value="Hydrolase_3"/>
    <property type="match status" value="1"/>
</dbReference>
<dbReference type="NCBIfam" id="TIGR00099">
    <property type="entry name" value="Cof-subfamily"/>
    <property type="match status" value="1"/>
</dbReference>
<dbReference type="PANTHER" id="PTHR10000:SF53">
    <property type="entry name" value="5-AMINO-6-(5-PHOSPHO-D-RIBITYLAMINO)URACIL PHOSPHATASE YBJI-RELATED"/>
    <property type="match status" value="1"/>
</dbReference>
<comment type="caution">
    <text evidence="1">The sequence shown here is derived from an EMBL/GenBank/DDBJ whole genome shotgun (WGS) entry which is preliminary data.</text>
</comment>
<keyword evidence="1" id="KW-0378">Hydrolase</keyword>
<dbReference type="SFLD" id="SFLDS00003">
    <property type="entry name" value="Haloacid_Dehalogenase"/>
    <property type="match status" value="1"/>
</dbReference>
<dbReference type="Gene3D" id="3.30.1240.10">
    <property type="match status" value="1"/>
</dbReference>
<accession>A0ABS3HFR8</accession>
<keyword evidence="2" id="KW-1185">Reference proteome</keyword>
<evidence type="ECO:0000313" key="2">
    <source>
        <dbReference type="Proteomes" id="UP000664495"/>
    </source>
</evidence>
<dbReference type="Proteomes" id="UP000664495">
    <property type="component" value="Unassembled WGS sequence"/>
</dbReference>
<dbReference type="NCBIfam" id="TIGR01484">
    <property type="entry name" value="HAD-SF-IIB"/>
    <property type="match status" value="1"/>
</dbReference>
<gene>
    <name evidence="1" type="ORF">JZO85_06240</name>
</gene>
<dbReference type="RefSeq" id="WP_207107642.1">
    <property type="nucleotide sequence ID" value="NZ_JAFLVR010000012.1"/>
</dbReference>
<dbReference type="Gene3D" id="3.40.50.1000">
    <property type="entry name" value="HAD superfamily/HAD-like"/>
    <property type="match status" value="1"/>
</dbReference>
<dbReference type="EMBL" id="JAFLVR010000012">
    <property type="protein sequence ID" value="MBO0451862.1"/>
    <property type="molecule type" value="Genomic_DNA"/>
</dbReference>
<dbReference type="SUPFAM" id="SSF56784">
    <property type="entry name" value="HAD-like"/>
    <property type="match status" value="1"/>
</dbReference>
<organism evidence="1 2">
    <name type="scientific">Candidatus Enterococcus murrayae</name>
    <dbReference type="NCBI Taxonomy" id="2815321"/>
    <lineage>
        <taxon>Bacteria</taxon>
        <taxon>Bacillati</taxon>
        <taxon>Bacillota</taxon>
        <taxon>Bacilli</taxon>
        <taxon>Lactobacillales</taxon>
        <taxon>Enterococcaceae</taxon>
        <taxon>Enterococcus</taxon>
    </lineage>
</organism>
<dbReference type="InterPro" id="IPR036412">
    <property type="entry name" value="HAD-like_sf"/>
</dbReference>
<dbReference type="InterPro" id="IPR023214">
    <property type="entry name" value="HAD_sf"/>
</dbReference>
<name>A0ABS3HFR8_9ENTE</name>
<sequence length="269" mass="30151">MIKLIAADMDGTFLRDDLTYDNARFRKIFEKMEENGVKFVAASGNQHSKLRSHFSFNDHISIIAENGAHVLAEKEELVASSIPTSKIAQILALLKRIPRIEILLSGKRFAYTDSKNEKVLSLAKRFFVNLKVIENIKQLPKDQFFKITCLLPSDSKGYMTKVIEKNFGGNICVKAAGHGTLDILSPDINKATGLERLGKKYAIRPSQMIAFGNDWNDEEMLTYAGRSFVPGNADPSIQQLADKIIPSNNSDGVLKTLEDYAANNWEYPY</sequence>
<dbReference type="InterPro" id="IPR006379">
    <property type="entry name" value="HAD-SF_hydro_IIB"/>
</dbReference>
<evidence type="ECO:0000313" key="1">
    <source>
        <dbReference type="EMBL" id="MBO0451862.1"/>
    </source>
</evidence>
<dbReference type="GO" id="GO:0016787">
    <property type="term" value="F:hydrolase activity"/>
    <property type="evidence" value="ECO:0007669"/>
    <property type="project" value="UniProtKB-KW"/>
</dbReference>
<dbReference type="InterPro" id="IPR000150">
    <property type="entry name" value="Cof"/>
</dbReference>
<reference evidence="1 2" key="1">
    <citation type="submission" date="2021-03" db="EMBL/GenBank/DDBJ databases">
        <title>Enterococcal diversity collection.</title>
        <authorList>
            <person name="Gilmore M.S."/>
            <person name="Schwartzman J."/>
            <person name="Van Tyne D."/>
            <person name="Martin M."/>
            <person name="Earl A.M."/>
            <person name="Manson A.L."/>
            <person name="Straub T."/>
            <person name="Salamzade R."/>
            <person name="Saavedra J."/>
            <person name="Lebreton F."/>
            <person name="Prichula J."/>
            <person name="Schaufler K."/>
            <person name="Gaca A."/>
            <person name="Sgardioli B."/>
            <person name="Wagenaar J."/>
            <person name="Strong T."/>
        </authorList>
    </citation>
    <scope>NUCLEOTIDE SEQUENCE [LARGE SCALE GENOMIC DNA]</scope>
    <source>
        <strain evidence="1 2">MJM16</strain>
    </source>
</reference>
<proteinExistence type="predicted"/>
<dbReference type="PANTHER" id="PTHR10000">
    <property type="entry name" value="PHOSPHOSERINE PHOSPHATASE"/>
    <property type="match status" value="1"/>
</dbReference>
<dbReference type="SFLD" id="SFLDG01140">
    <property type="entry name" value="C2.B:_Phosphomannomutase_and_P"/>
    <property type="match status" value="1"/>
</dbReference>
<dbReference type="CDD" id="cd07518">
    <property type="entry name" value="HAD_YbiV-Like"/>
    <property type="match status" value="1"/>
</dbReference>